<feature type="domain" description="Polymerase/histidinol phosphatase N-terminal" evidence="1">
    <location>
        <begin position="16"/>
        <end position="90"/>
    </location>
</feature>
<evidence type="ECO:0000259" key="1">
    <source>
        <dbReference type="SMART" id="SM00481"/>
    </source>
</evidence>
<dbReference type="EMBL" id="RCHT01000002">
    <property type="protein sequence ID" value="RLL13835.1"/>
    <property type="molecule type" value="Genomic_DNA"/>
</dbReference>
<proteinExistence type="predicted"/>
<dbReference type="Pfam" id="PF02811">
    <property type="entry name" value="PHP"/>
    <property type="match status" value="1"/>
</dbReference>
<gene>
    <name evidence="2" type="ORF">D4A47_02805</name>
</gene>
<dbReference type="RefSeq" id="WP_121586056.1">
    <property type="nucleotide sequence ID" value="NZ_RCHT01000002.1"/>
</dbReference>
<dbReference type="SMART" id="SM00481">
    <property type="entry name" value="POLIIIAc"/>
    <property type="match status" value="1"/>
</dbReference>
<dbReference type="Proteomes" id="UP000276301">
    <property type="component" value="Unassembled WGS sequence"/>
</dbReference>
<dbReference type="AlphaFoldDB" id="A0A498CQ94"/>
<dbReference type="InterPro" id="IPR004013">
    <property type="entry name" value="PHP_dom"/>
</dbReference>
<keyword evidence="3" id="KW-1185">Reference proteome</keyword>
<sequence length="324" mass="36079">MKPVTVGPAGRAAYECDLHSHTTRSDGNDTPRESIDRAAARGLRVLAITDHDVLPPEEVSLPDGSVREIHAYAGERGVCLLRGIEFSCETEIQDVHIVGFGCDWEGPDMAREVARIAESKSGSYLELIRRLNERGYRIDLAELLAAGGREIPVAELQKKAIFDYMAAKGYVSAWREAKLLVREDPALNVEREKPGALRIIEAIHRAGGTAILAHPYLIDEQVRFQGERIGRWQLIERLAGAGLDGMEVRYTYDKTTCRDRRPPEAIWAEVRSRMPEGLFVSGGSDYHADYKKGQDNPRDLGECGLTMEEFLSVPVFARLYRTGG</sequence>
<dbReference type="PANTHER" id="PTHR42924">
    <property type="entry name" value="EXONUCLEASE"/>
    <property type="match status" value="1"/>
</dbReference>
<dbReference type="Gene3D" id="1.10.150.650">
    <property type="match status" value="1"/>
</dbReference>
<organism evidence="2 3">
    <name type="scientific">Anaerotruncus massiliensis</name>
    <name type="common">ex Liu et al. 2021</name>
    <dbReference type="NCBI Taxonomy" id="2321404"/>
    <lineage>
        <taxon>Bacteria</taxon>
        <taxon>Bacillati</taxon>
        <taxon>Bacillota</taxon>
        <taxon>Clostridia</taxon>
        <taxon>Eubacteriales</taxon>
        <taxon>Oscillospiraceae</taxon>
        <taxon>Anaerotruncus</taxon>
    </lineage>
</organism>
<dbReference type="SUPFAM" id="SSF89550">
    <property type="entry name" value="PHP domain-like"/>
    <property type="match status" value="1"/>
</dbReference>
<name>A0A498CQ94_9FIRM</name>
<comment type="caution">
    <text evidence="2">The sequence shown here is derived from an EMBL/GenBank/DDBJ whole genome shotgun (WGS) entry which is preliminary data.</text>
</comment>
<evidence type="ECO:0000313" key="3">
    <source>
        <dbReference type="Proteomes" id="UP000276301"/>
    </source>
</evidence>
<evidence type="ECO:0000313" key="2">
    <source>
        <dbReference type="EMBL" id="RLL13835.1"/>
    </source>
</evidence>
<accession>A0A498CQ94</accession>
<reference evidence="2 3" key="1">
    <citation type="submission" date="2018-10" db="EMBL/GenBank/DDBJ databases">
        <title>Anaerotruncus faecis sp. nov., isolated from human feces.</title>
        <authorList>
            <person name="Wang Y.-J."/>
        </authorList>
    </citation>
    <scope>NUCLEOTIDE SEQUENCE [LARGE SCALE GENOMIC DNA]</scope>
    <source>
        <strain evidence="2 3">22A2-44</strain>
    </source>
</reference>
<dbReference type="Gene3D" id="3.20.20.140">
    <property type="entry name" value="Metal-dependent hydrolases"/>
    <property type="match status" value="1"/>
</dbReference>
<dbReference type="GO" id="GO:0035312">
    <property type="term" value="F:5'-3' DNA exonuclease activity"/>
    <property type="evidence" value="ECO:0007669"/>
    <property type="project" value="TreeGrafter"/>
</dbReference>
<dbReference type="PANTHER" id="PTHR42924:SF3">
    <property type="entry name" value="POLYMERASE_HISTIDINOL PHOSPHATASE N-TERMINAL DOMAIN-CONTAINING PROTEIN"/>
    <property type="match status" value="1"/>
</dbReference>
<dbReference type="GO" id="GO:0004534">
    <property type="term" value="F:5'-3' RNA exonuclease activity"/>
    <property type="evidence" value="ECO:0007669"/>
    <property type="project" value="TreeGrafter"/>
</dbReference>
<dbReference type="InterPro" id="IPR003141">
    <property type="entry name" value="Pol/His_phosphatase_N"/>
</dbReference>
<protein>
    <submittedName>
        <fullName evidence="2">PHP domain-containing protein</fullName>
    </submittedName>
</protein>
<dbReference type="InterPro" id="IPR016195">
    <property type="entry name" value="Pol/histidinol_Pase-like"/>
</dbReference>
<dbReference type="InterPro" id="IPR052018">
    <property type="entry name" value="PHP_domain"/>
</dbReference>
<dbReference type="CDD" id="cd07438">
    <property type="entry name" value="PHP_HisPPase_AMP"/>
    <property type="match status" value="1"/>
</dbReference>